<dbReference type="AlphaFoldDB" id="A0A2B4S6D7"/>
<evidence type="ECO:0000313" key="2">
    <source>
        <dbReference type="EMBL" id="PFX24092.1"/>
    </source>
</evidence>
<sequence>MTMKGVVLLLILAFISPLVTEHGRIDESIHEDSAISGKTIPRKIHNWIRFDGEWYNCDLERNIDSHGVFCSCPFLACTGHPLCTGLMQCEISKSYYYLDIERKDCKCRRFY</sequence>
<dbReference type="Proteomes" id="UP000225706">
    <property type="component" value="Unassembled WGS sequence"/>
</dbReference>
<keyword evidence="1" id="KW-0732">Signal</keyword>
<gene>
    <name evidence="2" type="ORF">AWC38_SpisGene11307</name>
</gene>
<feature type="signal peptide" evidence="1">
    <location>
        <begin position="1"/>
        <end position="20"/>
    </location>
</feature>
<proteinExistence type="predicted"/>
<keyword evidence="3" id="KW-1185">Reference proteome</keyword>
<accession>A0A2B4S6D7</accession>
<evidence type="ECO:0000313" key="3">
    <source>
        <dbReference type="Proteomes" id="UP000225706"/>
    </source>
</evidence>
<dbReference type="EMBL" id="LSMT01000186">
    <property type="protein sequence ID" value="PFX24092.1"/>
    <property type="molecule type" value="Genomic_DNA"/>
</dbReference>
<protein>
    <submittedName>
        <fullName evidence="2">Uncharacterized protein</fullName>
    </submittedName>
</protein>
<reference evidence="3" key="1">
    <citation type="journal article" date="2017" name="bioRxiv">
        <title>Comparative analysis of the genomes of Stylophora pistillata and Acropora digitifera provides evidence for extensive differences between species of corals.</title>
        <authorList>
            <person name="Voolstra C.R."/>
            <person name="Li Y."/>
            <person name="Liew Y.J."/>
            <person name="Baumgarten S."/>
            <person name="Zoccola D."/>
            <person name="Flot J.-F."/>
            <person name="Tambutte S."/>
            <person name="Allemand D."/>
            <person name="Aranda M."/>
        </authorList>
    </citation>
    <scope>NUCLEOTIDE SEQUENCE [LARGE SCALE GENOMIC DNA]</scope>
</reference>
<evidence type="ECO:0000256" key="1">
    <source>
        <dbReference type="SAM" id="SignalP"/>
    </source>
</evidence>
<name>A0A2B4S6D7_STYPI</name>
<comment type="caution">
    <text evidence="2">The sequence shown here is derived from an EMBL/GenBank/DDBJ whole genome shotgun (WGS) entry which is preliminary data.</text>
</comment>
<feature type="chain" id="PRO_5013355695" evidence="1">
    <location>
        <begin position="21"/>
        <end position="111"/>
    </location>
</feature>
<organism evidence="2 3">
    <name type="scientific">Stylophora pistillata</name>
    <name type="common">Smooth cauliflower coral</name>
    <dbReference type="NCBI Taxonomy" id="50429"/>
    <lineage>
        <taxon>Eukaryota</taxon>
        <taxon>Metazoa</taxon>
        <taxon>Cnidaria</taxon>
        <taxon>Anthozoa</taxon>
        <taxon>Hexacorallia</taxon>
        <taxon>Scleractinia</taxon>
        <taxon>Astrocoeniina</taxon>
        <taxon>Pocilloporidae</taxon>
        <taxon>Stylophora</taxon>
    </lineage>
</organism>